<proteinExistence type="predicted"/>
<reference evidence="1" key="1">
    <citation type="submission" date="2020-04" db="EMBL/GenBank/DDBJ databases">
        <authorList>
            <person name="Alioto T."/>
            <person name="Alioto T."/>
            <person name="Gomez Garrido J."/>
        </authorList>
    </citation>
    <scope>NUCLEOTIDE SEQUENCE</scope>
    <source>
        <strain evidence="1">A484AB</strain>
    </source>
</reference>
<evidence type="ECO:0000313" key="1">
    <source>
        <dbReference type="EMBL" id="CAB4013238.1"/>
    </source>
</evidence>
<dbReference type="AlphaFoldDB" id="A0A6S7JRY0"/>
<organism evidence="1 2">
    <name type="scientific">Paramuricea clavata</name>
    <name type="common">Red gorgonian</name>
    <name type="synonym">Violescent sea-whip</name>
    <dbReference type="NCBI Taxonomy" id="317549"/>
    <lineage>
        <taxon>Eukaryota</taxon>
        <taxon>Metazoa</taxon>
        <taxon>Cnidaria</taxon>
        <taxon>Anthozoa</taxon>
        <taxon>Octocorallia</taxon>
        <taxon>Malacalcyonacea</taxon>
        <taxon>Plexauridae</taxon>
        <taxon>Paramuricea</taxon>
    </lineage>
</organism>
<sequence>MFNMVVILSDNRRVRGNQHEQAIFKGILSQLRTGETSLDDWRTLLTRQPSSVSNLDDFVNAIRLYYSNEEVGKFSYDHLRKLSTPIAEIHARHSSCDAKQISAQDMLGLHPVVLICKGARVMLTINLCMALDFLKKWTNLLIKLKLKTLIWKPKRLKVLRVLVNQYKPSAGTEYVQTIKPQESKANTTVAQDEPIIAYLHNLQLKQAKKTTCILR</sequence>
<dbReference type="Proteomes" id="UP001152795">
    <property type="component" value="Unassembled WGS sequence"/>
</dbReference>
<gene>
    <name evidence="1" type="ORF">PACLA_8A001741</name>
</gene>
<dbReference type="OrthoDB" id="5982348at2759"/>
<comment type="caution">
    <text evidence="1">The sequence shown here is derived from an EMBL/GenBank/DDBJ whole genome shotgun (WGS) entry which is preliminary data.</text>
</comment>
<evidence type="ECO:0000313" key="2">
    <source>
        <dbReference type="Proteomes" id="UP001152795"/>
    </source>
</evidence>
<protein>
    <submittedName>
        <fullName evidence="1">Uncharacterized protein</fullName>
    </submittedName>
</protein>
<accession>A0A6S7JRY0</accession>
<name>A0A6S7JRY0_PARCT</name>
<dbReference type="EMBL" id="CACRXK020007811">
    <property type="protein sequence ID" value="CAB4013238.1"/>
    <property type="molecule type" value="Genomic_DNA"/>
</dbReference>
<keyword evidence="2" id="KW-1185">Reference proteome</keyword>